<evidence type="ECO:0000313" key="7">
    <source>
        <dbReference type="EMBL" id="QSS53954.1"/>
    </source>
</evidence>
<dbReference type="PANTHER" id="PTHR42973:SF39">
    <property type="entry name" value="FAD-BINDING PCMH-TYPE DOMAIN-CONTAINING PROTEIN"/>
    <property type="match status" value="1"/>
</dbReference>
<sequence length="471" mass="51114">MALPSEGRTTIRSFLTDEEIIEPTSDRYASATDFWTAYKNPKPQLVLRPKSLPALQKTVQYLCASDLDFSVRSGGNNTSGAKHVQLSMSAFDSFEFDQDSETVTIGAGQTWGEVDRKVEEAAPGYTVLSTRVPFVGVAGSLLLGGMSWFSGEHGLCSDPHNLLDAHVVLPDGRMLWASTEPDLLWALRGGGGNFGVVSAFKVKVHRCPQKIHAGTIAFPKTAMKAVSQGLSDFMKRCTDPKLGAHVIVMNFDPPTDTDDVPQPGIAIIIFDSHGEEHGRSELGFKWAFDIEGAVDMTKVMNIREVNEEGASLRSLAGNTIMLSSPLVDTSSIDPDFVVRIAKFYEQAVEANKALGSGTLVVLEVLGKGALTSSGGPNMTAWPHTKPQHVLQLVVGHPPGADCSQELALGLLEKAPTQICPSHKPGEYWPAFINGSEDLNQIFGPNYERLRHIKTKYDPKGRLNKGLFIPPF</sequence>
<dbReference type="Pfam" id="PF08031">
    <property type="entry name" value="BBE"/>
    <property type="match status" value="1"/>
</dbReference>
<dbReference type="InterPro" id="IPR016166">
    <property type="entry name" value="FAD-bd_PCMH"/>
</dbReference>
<dbReference type="InterPro" id="IPR006094">
    <property type="entry name" value="Oxid_FAD_bind_N"/>
</dbReference>
<keyword evidence="3" id="KW-0285">Flavoprotein</keyword>
<dbReference type="Gene3D" id="3.30.43.10">
    <property type="entry name" value="Uridine Diphospho-n-acetylenolpyruvylglucosamine Reductase, domain 2"/>
    <property type="match status" value="1"/>
</dbReference>
<evidence type="ECO:0000256" key="2">
    <source>
        <dbReference type="ARBA" id="ARBA00005466"/>
    </source>
</evidence>
<dbReference type="PROSITE" id="PS51387">
    <property type="entry name" value="FAD_PCMH"/>
    <property type="match status" value="1"/>
</dbReference>
<name>A0A8A1LND2_AJEC8</name>
<dbReference type="GO" id="GO:0071949">
    <property type="term" value="F:FAD binding"/>
    <property type="evidence" value="ECO:0007669"/>
    <property type="project" value="InterPro"/>
</dbReference>
<keyword evidence="4" id="KW-0274">FAD</keyword>
<dbReference type="AlphaFoldDB" id="A0A8A1LND2"/>
<gene>
    <name evidence="7" type="ORF">I7I53_01376</name>
</gene>
<organism evidence="7 8">
    <name type="scientific">Ajellomyces capsulatus (strain H88)</name>
    <name type="common">Darling's disease fungus</name>
    <name type="synonym">Histoplasma capsulatum</name>
    <dbReference type="NCBI Taxonomy" id="544711"/>
    <lineage>
        <taxon>Eukaryota</taxon>
        <taxon>Fungi</taxon>
        <taxon>Dikarya</taxon>
        <taxon>Ascomycota</taxon>
        <taxon>Pezizomycotina</taxon>
        <taxon>Eurotiomycetes</taxon>
        <taxon>Eurotiomycetidae</taxon>
        <taxon>Onygenales</taxon>
        <taxon>Ajellomycetaceae</taxon>
        <taxon>Histoplasma</taxon>
    </lineage>
</organism>
<dbReference type="PANTHER" id="PTHR42973">
    <property type="entry name" value="BINDING OXIDOREDUCTASE, PUTATIVE (AFU_ORTHOLOGUE AFUA_1G17690)-RELATED"/>
    <property type="match status" value="1"/>
</dbReference>
<keyword evidence="5" id="KW-0560">Oxidoreductase</keyword>
<accession>A0A8A1LND2</accession>
<evidence type="ECO:0000256" key="5">
    <source>
        <dbReference type="ARBA" id="ARBA00023002"/>
    </source>
</evidence>
<dbReference type="VEuPathDB" id="FungiDB:I7I53_01376"/>
<dbReference type="InterPro" id="IPR050416">
    <property type="entry name" value="FAD-linked_Oxidoreductase"/>
</dbReference>
<dbReference type="Proteomes" id="UP000663419">
    <property type="component" value="Chromosome 3"/>
</dbReference>
<comment type="cofactor">
    <cofactor evidence="1">
        <name>FAD</name>
        <dbReference type="ChEBI" id="CHEBI:57692"/>
    </cofactor>
</comment>
<dbReference type="SUPFAM" id="SSF56176">
    <property type="entry name" value="FAD-binding/transporter-associated domain-like"/>
    <property type="match status" value="1"/>
</dbReference>
<dbReference type="InterPro" id="IPR016169">
    <property type="entry name" value="FAD-bd_PCMH_sub2"/>
</dbReference>
<dbReference type="GO" id="GO:0016491">
    <property type="term" value="F:oxidoreductase activity"/>
    <property type="evidence" value="ECO:0007669"/>
    <property type="project" value="UniProtKB-KW"/>
</dbReference>
<feature type="domain" description="FAD-binding PCMH-type" evidence="6">
    <location>
        <begin position="39"/>
        <end position="207"/>
    </location>
</feature>
<evidence type="ECO:0000256" key="1">
    <source>
        <dbReference type="ARBA" id="ARBA00001974"/>
    </source>
</evidence>
<dbReference type="InterPro" id="IPR016167">
    <property type="entry name" value="FAD-bd_PCMH_sub1"/>
</dbReference>
<evidence type="ECO:0000259" key="6">
    <source>
        <dbReference type="PROSITE" id="PS51387"/>
    </source>
</evidence>
<comment type="similarity">
    <text evidence="2">Belongs to the oxygen-dependent FAD-linked oxidoreductase family.</text>
</comment>
<dbReference type="Pfam" id="PF01565">
    <property type="entry name" value="FAD_binding_4"/>
    <property type="match status" value="1"/>
</dbReference>
<dbReference type="EMBL" id="CP069104">
    <property type="protein sequence ID" value="QSS53954.1"/>
    <property type="molecule type" value="Genomic_DNA"/>
</dbReference>
<protein>
    <submittedName>
        <fullName evidence="7">Cysteine desulfurase, mitochondrial, conidia-enriched transcript</fullName>
    </submittedName>
</protein>
<dbReference type="Gene3D" id="3.40.462.20">
    <property type="match status" value="1"/>
</dbReference>
<proteinExistence type="inferred from homology"/>
<evidence type="ECO:0000313" key="8">
    <source>
        <dbReference type="Proteomes" id="UP000663419"/>
    </source>
</evidence>
<reference evidence="7" key="1">
    <citation type="submission" date="2021-01" db="EMBL/GenBank/DDBJ databases">
        <title>Chromosome-level genome assembly of a human fungal pathogen reveals clustering of transcriptionally co-regulated genes.</title>
        <authorList>
            <person name="Voorhies M."/>
            <person name="Cohen S."/>
            <person name="Shea T.P."/>
            <person name="Petrus S."/>
            <person name="Munoz J.F."/>
            <person name="Poplawski S."/>
            <person name="Goldman W.E."/>
            <person name="Michael T."/>
            <person name="Cuomo C.A."/>
            <person name="Sil A."/>
            <person name="Beyhan S."/>
        </authorList>
    </citation>
    <scope>NUCLEOTIDE SEQUENCE</scope>
    <source>
        <strain evidence="7">H88</strain>
    </source>
</reference>
<dbReference type="Gene3D" id="3.30.465.10">
    <property type="match status" value="1"/>
</dbReference>
<dbReference type="InterPro" id="IPR012951">
    <property type="entry name" value="BBE"/>
</dbReference>
<evidence type="ECO:0000256" key="4">
    <source>
        <dbReference type="ARBA" id="ARBA00022827"/>
    </source>
</evidence>
<evidence type="ECO:0000256" key="3">
    <source>
        <dbReference type="ARBA" id="ARBA00022630"/>
    </source>
</evidence>
<dbReference type="InterPro" id="IPR036318">
    <property type="entry name" value="FAD-bd_PCMH-like_sf"/>
</dbReference>